<organism evidence="2 3">
    <name type="scientific">Fusarium fujikuroi</name>
    <name type="common">Bakanae and foot rot disease fungus</name>
    <name type="synonym">Gibberella fujikuroi</name>
    <dbReference type="NCBI Taxonomy" id="5127"/>
    <lineage>
        <taxon>Eukaryota</taxon>
        <taxon>Fungi</taxon>
        <taxon>Dikarya</taxon>
        <taxon>Ascomycota</taxon>
        <taxon>Pezizomycotina</taxon>
        <taxon>Sordariomycetes</taxon>
        <taxon>Hypocreomycetidae</taxon>
        <taxon>Hypocreales</taxon>
        <taxon>Nectriaceae</taxon>
        <taxon>Fusarium</taxon>
        <taxon>Fusarium fujikuroi species complex</taxon>
    </lineage>
</organism>
<proteinExistence type="predicted"/>
<dbReference type="Proteomes" id="UP000760494">
    <property type="component" value="Unassembled WGS sequence"/>
</dbReference>
<evidence type="ECO:0000313" key="3">
    <source>
        <dbReference type="Proteomes" id="UP000760494"/>
    </source>
</evidence>
<name>A0A9Q9RWP4_FUSFU</name>
<gene>
    <name evidence="2" type="ORF">C2S_10884</name>
</gene>
<reference evidence="2" key="1">
    <citation type="submission" date="2019-05" db="EMBL/GenBank/DDBJ databases">
        <authorList>
            <person name="Piombo E."/>
        </authorList>
    </citation>
    <scope>NUCLEOTIDE SEQUENCE</scope>
    <source>
        <strain evidence="2">C2S</strain>
    </source>
</reference>
<dbReference type="AlphaFoldDB" id="A0A9Q9RWP4"/>
<accession>A0A9Q9RWP4</accession>
<protein>
    <submittedName>
        <fullName evidence="2">Uncharacterized protein</fullName>
    </submittedName>
</protein>
<feature type="region of interest" description="Disordered" evidence="1">
    <location>
        <begin position="1"/>
        <end position="21"/>
    </location>
</feature>
<evidence type="ECO:0000256" key="1">
    <source>
        <dbReference type="SAM" id="MobiDB-lite"/>
    </source>
</evidence>
<dbReference type="EMBL" id="CABFJX010000391">
    <property type="protein sequence ID" value="VTT78166.1"/>
    <property type="molecule type" value="Genomic_DNA"/>
</dbReference>
<feature type="region of interest" description="Disordered" evidence="1">
    <location>
        <begin position="72"/>
        <end position="125"/>
    </location>
</feature>
<evidence type="ECO:0000313" key="2">
    <source>
        <dbReference type="EMBL" id="VTT78166.1"/>
    </source>
</evidence>
<sequence>MHSEGHDSSAVRPLGVPLGEAAKPPRFQAYVTGEQPSSNNNIARASLQCNESASSHTTFGVRYAACTPLPNEETSCELSPSKTELLANGRTPGGKNSPPQLWPPCQPNFIPTRSDTPSDETPAQELEITGRGKLETQAAESRKAYCHHPEIATLSGDAKIDTCEETDASEESDTYSDTYEKIDTHHLNLFAMEDYERITPDLQ</sequence>
<comment type="caution">
    <text evidence="2">The sequence shown here is derived from an EMBL/GenBank/DDBJ whole genome shotgun (WGS) entry which is preliminary data.</text>
</comment>
<feature type="compositionally biased region" description="Polar residues" evidence="1">
    <location>
        <begin position="109"/>
        <end position="121"/>
    </location>
</feature>
<feature type="compositionally biased region" description="Polar residues" evidence="1">
    <location>
        <begin position="72"/>
        <end position="82"/>
    </location>
</feature>